<dbReference type="EMBL" id="CADCVQ010000152">
    <property type="protein sequence ID" value="CAA9525152.1"/>
    <property type="molecule type" value="Genomic_DNA"/>
</dbReference>
<evidence type="ECO:0008006" key="3">
    <source>
        <dbReference type="Google" id="ProtNLM"/>
    </source>
</evidence>
<keyword evidence="1" id="KW-0175">Coiled coil</keyword>
<dbReference type="InterPro" id="IPR050179">
    <property type="entry name" value="Trans_hexapeptide_repeat"/>
</dbReference>
<reference evidence="2" key="1">
    <citation type="submission" date="2020-02" db="EMBL/GenBank/DDBJ databases">
        <authorList>
            <person name="Meier V. D."/>
        </authorList>
    </citation>
    <scope>NUCLEOTIDE SEQUENCE</scope>
    <source>
        <strain evidence="2">AVDCRST_MAG67</strain>
    </source>
</reference>
<name>A0A6J4TJG9_9ACTN</name>
<dbReference type="AlphaFoldDB" id="A0A6J4TJG9"/>
<evidence type="ECO:0000256" key="1">
    <source>
        <dbReference type="SAM" id="Coils"/>
    </source>
</evidence>
<dbReference type="Gene3D" id="2.160.10.10">
    <property type="entry name" value="Hexapeptide repeat proteins"/>
    <property type="match status" value="1"/>
</dbReference>
<feature type="coiled-coil region" evidence="1">
    <location>
        <begin position="19"/>
        <end position="49"/>
    </location>
</feature>
<accession>A0A6J4TJG9</accession>
<organism evidence="2">
    <name type="scientific">uncultured Solirubrobacteraceae bacterium</name>
    <dbReference type="NCBI Taxonomy" id="1162706"/>
    <lineage>
        <taxon>Bacteria</taxon>
        <taxon>Bacillati</taxon>
        <taxon>Actinomycetota</taxon>
        <taxon>Thermoleophilia</taxon>
        <taxon>Solirubrobacterales</taxon>
        <taxon>Solirubrobacteraceae</taxon>
        <taxon>environmental samples</taxon>
    </lineage>
</organism>
<dbReference type="CDD" id="cd03349">
    <property type="entry name" value="LbH_XAT"/>
    <property type="match status" value="1"/>
</dbReference>
<dbReference type="PANTHER" id="PTHR43300:SF11">
    <property type="entry name" value="ACETYLTRANSFERASE RV3034C-RELATED"/>
    <property type="match status" value="1"/>
</dbReference>
<sequence length="234" mass="25718">MASPVRRAAQQARRVVYKAREVKARRDSIERLRRSLNRAESSVAMQERAQAHLADGTLVMGNMSYYAPNVVKYEGDAGRVIIGNFASVAPDADFYVGGLHRTEWVSQYGMRAMLDLPGAHEDGFTHGRGDIVVGSDTWVTNGCTVMSGVTIGDGAVVGTKAVVAKDVRPYAIVVGNPAREIRRRFSDEQVDALLRIRWWDWPTEQVKQHVELICSPDVDAFIARFDPAAGASAT</sequence>
<evidence type="ECO:0000313" key="2">
    <source>
        <dbReference type="EMBL" id="CAA9525152.1"/>
    </source>
</evidence>
<dbReference type="InterPro" id="IPR011004">
    <property type="entry name" value="Trimer_LpxA-like_sf"/>
</dbReference>
<gene>
    <name evidence="2" type="ORF">AVDCRST_MAG67-3612</name>
</gene>
<proteinExistence type="predicted"/>
<protein>
    <recommendedName>
        <fullName evidence="3">Chloramphenicol acetyltransferase</fullName>
    </recommendedName>
</protein>
<dbReference type="PANTHER" id="PTHR43300">
    <property type="entry name" value="ACETYLTRANSFERASE"/>
    <property type="match status" value="1"/>
</dbReference>
<dbReference type="SUPFAM" id="SSF51161">
    <property type="entry name" value="Trimeric LpxA-like enzymes"/>
    <property type="match status" value="1"/>
</dbReference>